<dbReference type="GO" id="GO:0016987">
    <property type="term" value="F:sigma factor activity"/>
    <property type="evidence" value="ECO:0007669"/>
    <property type="project" value="UniProtKB-KW"/>
</dbReference>
<dbReference type="InterPro" id="IPR007627">
    <property type="entry name" value="RNA_pol_sigma70_r2"/>
</dbReference>
<reference evidence="7" key="1">
    <citation type="submission" date="2018-06" db="EMBL/GenBank/DDBJ databases">
        <authorList>
            <person name="Zhirakovskaya E."/>
        </authorList>
    </citation>
    <scope>NUCLEOTIDE SEQUENCE</scope>
</reference>
<dbReference type="PANTHER" id="PTHR43133">
    <property type="entry name" value="RNA POLYMERASE ECF-TYPE SIGMA FACTO"/>
    <property type="match status" value="1"/>
</dbReference>
<feature type="domain" description="RNA polymerase sigma factor 70 region 4 type 2" evidence="6">
    <location>
        <begin position="114"/>
        <end position="164"/>
    </location>
</feature>
<dbReference type="InterPro" id="IPR039425">
    <property type="entry name" value="RNA_pol_sigma-70-like"/>
</dbReference>
<dbReference type="Gene3D" id="1.10.1740.10">
    <property type="match status" value="1"/>
</dbReference>
<dbReference type="SUPFAM" id="SSF88659">
    <property type="entry name" value="Sigma3 and sigma4 domains of RNA polymerase sigma factors"/>
    <property type="match status" value="1"/>
</dbReference>
<dbReference type="InterPro" id="IPR013325">
    <property type="entry name" value="RNA_pol_sigma_r2"/>
</dbReference>
<dbReference type="InterPro" id="IPR014284">
    <property type="entry name" value="RNA_pol_sigma-70_dom"/>
</dbReference>
<evidence type="ECO:0000259" key="6">
    <source>
        <dbReference type="Pfam" id="PF08281"/>
    </source>
</evidence>
<evidence type="ECO:0000256" key="4">
    <source>
        <dbReference type="ARBA" id="ARBA00023163"/>
    </source>
</evidence>
<proteinExistence type="inferred from homology"/>
<gene>
    <name evidence="7" type="ORF">MNBD_PLANCTO02-454</name>
</gene>
<dbReference type="EMBL" id="UOGL01000680">
    <property type="protein sequence ID" value="VAX42693.1"/>
    <property type="molecule type" value="Genomic_DNA"/>
</dbReference>
<dbReference type="InterPro" id="IPR036388">
    <property type="entry name" value="WH-like_DNA-bd_sf"/>
</dbReference>
<evidence type="ECO:0008006" key="8">
    <source>
        <dbReference type="Google" id="ProtNLM"/>
    </source>
</evidence>
<evidence type="ECO:0000256" key="1">
    <source>
        <dbReference type="ARBA" id="ARBA00010641"/>
    </source>
</evidence>
<dbReference type="Pfam" id="PF04542">
    <property type="entry name" value="Sigma70_r2"/>
    <property type="match status" value="1"/>
</dbReference>
<dbReference type="InterPro" id="IPR013249">
    <property type="entry name" value="RNA_pol_sigma70_r4_t2"/>
</dbReference>
<dbReference type="Pfam" id="PF08281">
    <property type="entry name" value="Sigma70_r4_2"/>
    <property type="match status" value="1"/>
</dbReference>
<name>A0A3B1DZE9_9ZZZZ</name>
<sequence length="180" mass="21086">MTQHTITKEFIKKLTCYQGQMYTYILSLVGKSNDARDVLQETNKSILEKASDFMPGTSFSAWASKIAFFKVLSYQRDEQRKSALFSGETLKEISRKTIAANEQNNREQHDSRLDLLRDCVKKLPDDRQRLLNLRYEEEIPLEEIASRWGRSYNAMAALLYRMRLSLMDCVQRSLDMEERP</sequence>
<evidence type="ECO:0000256" key="2">
    <source>
        <dbReference type="ARBA" id="ARBA00023015"/>
    </source>
</evidence>
<dbReference type="AlphaFoldDB" id="A0A3B1DZE9"/>
<dbReference type="SUPFAM" id="SSF88946">
    <property type="entry name" value="Sigma2 domain of RNA polymerase sigma factors"/>
    <property type="match status" value="1"/>
</dbReference>
<keyword evidence="3" id="KW-0731">Sigma factor</keyword>
<dbReference type="Gene3D" id="1.10.10.10">
    <property type="entry name" value="Winged helix-like DNA-binding domain superfamily/Winged helix DNA-binding domain"/>
    <property type="match status" value="1"/>
</dbReference>
<comment type="similarity">
    <text evidence="1">Belongs to the sigma-70 factor family. ECF subfamily.</text>
</comment>
<dbReference type="NCBIfam" id="TIGR02989">
    <property type="entry name" value="Sig-70_gvs1"/>
    <property type="match status" value="1"/>
</dbReference>
<evidence type="ECO:0000313" key="7">
    <source>
        <dbReference type="EMBL" id="VAX42693.1"/>
    </source>
</evidence>
<feature type="domain" description="RNA polymerase sigma-70 region 2" evidence="5">
    <location>
        <begin position="16"/>
        <end position="80"/>
    </location>
</feature>
<dbReference type="GO" id="GO:0003677">
    <property type="term" value="F:DNA binding"/>
    <property type="evidence" value="ECO:0007669"/>
    <property type="project" value="InterPro"/>
</dbReference>
<keyword evidence="4" id="KW-0804">Transcription</keyword>
<evidence type="ECO:0000259" key="5">
    <source>
        <dbReference type="Pfam" id="PF04542"/>
    </source>
</evidence>
<protein>
    <recommendedName>
        <fullName evidence="8">RNA polymerase sigma-70 region 2 domain-containing protein</fullName>
    </recommendedName>
</protein>
<keyword evidence="2" id="KW-0805">Transcription regulation</keyword>
<dbReference type="InterPro" id="IPR014331">
    <property type="entry name" value="RNA_pol_sigma70_ECF_RHOBA"/>
</dbReference>
<dbReference type="InterPro" id="IPR013324">
    <property type="entry name" value="RNA_pol_sigma_r3/r4-like"/>
</dbReference>
<dbReference type="NCBIfam" id="TIGR02937">
    <property type="entry name" value="sigma70-ECF"/>
    <property type="match status" value="1"/>
</dbReference>
<dbReference type="GO" id="GO:0006352">
    <property type="term" value="P:DNA-templated transcription initiation"/>
    <property type="evidence" value="ECO:0007669"/>
    <property type="project" value="InterPro"/>
</dbReference>
<evidence type="ECO:0000256" key="3">
    <source>
        <dbReference type="ARBA" id="ARBA00023082"/>
    </source>
</evidence>
<organism evidence="7">
    <name type="scientific">hydrothermal vent metagenome</name>
    <dbReference type="NCBI Taxonomy" id="652676"/>
    <lineage>
        <taxon>unclassified sequences</taxon>
        <taxon>metagenomes</taxon>
        <taxon>ecological metagenomes</taxon>
    </lineage>
</organism>
<accession>A0A3B1DZE9</accession>
<dbReference type="PANTHER" id="PTHR43133:SF51">
    <property type="entry name" value="RNA POLYMERASE SIGMA FACTOR"/>
    <property type="match status" value="1"/>
</dbReference>